<comment type="caution">
    <text evidence="1">The sequence shown here is derived from an EMBL/GenBank/DDBJ whole genome shotgun (WGS) entry which is preliminary data.</text>
</comment>
<protein>
    <submittedName>
        <fullName evidence="1">Uncharacterized protein</fullName>
    </submittedName>
</protein>
<evidence type="ECO:0000313" key="2">
    <source>
        <dbReference type="Proteomes" id="UP000004750"/>
    </source>
</evidence>
<sequence length="47" mass="5195">MHLDARPNNASSRCNGIGNFQISCLWQYLNPQGKHSSAGALFLLLFC</sequence>
<organism evidence="1 2">
    <name type="scientific">Cardiobacterium valvarum F0432</name>
    <dbReference type="NCBI Taxonomy" id="797473"/>
    <lineage>
        <taxon>Bacteria</taxon>
        <taxon>Pseudomonadati</taxon>
        <taxon>Pseudomonadota</taxon>
        <taxon>Gammaproteobacteria</taxon>
        <taxon>Cardiobacteriales</taxon>
        <taxon>Cardiobacteriaceae</taxon>
        <taxon>Cardiobacterium</taxon>
    </lineage>
</organism>
<dbReference type="EMBL" id="AGCM01000096">
    <property type="protein sequence ID" value="EHM53534.1"/>
    <property type="molecule type" value="Genomic_DNA"/>
</dbReference>
<dbReference type="Proteomes" id="UP000004750">
    <property type="component" value="Unassembled WGS sequence"/>
</dbReference>
<evidence type="ECO:0000313" key="1">
    <source>
        <dbReference type="EMBL" id="EHM53534.1"/>
    </source>
</evidence>
<dbReference type="HOGENOM" id="CLU_3166028_0_0_6"/>
<gene>
    <name evidence="1" type="ORF">HMPREF9080_01721</name>
</gene>
<dbReference type="AlphaFoldDB" id="G9ZG21"/>
<proteinExistence type="predicted"/>
<accession>G9ZG21</accession>
<reference evidence="1 2" key="1">
    <citation type="submission" date="2011-08" db="EMBL/GenBank/DDBJ databases">
        <authorList>
            <person name="Weinstock G."/>
            <person name="Sodergren E."/>
            <person name="Clifton S."/>
            <person name="Fulton L."/>
            <person name="Fulton B."/>
            <person name="Courtney L."/>
            <person name="Fronick C."/>
            <person name="Harrison M."/>
            <person name="Strong C."/>
            <person name="Farmer C."/>
            <person name="Delahaunty K."/>
            <person name="Markovic C."/>
            <person name="Hall O."/>
            <person name="Minx P."/>
            <person name="Tomlinson C."/>
            <person name="Mitreva M."/>
            <person name="Hou S."/>
            <person name="Chen J."/>
            <person name="Wollam A."/>
            <person name="Pepin K.H."/>
            <person name="Johnson M."/>
            <person name="Bhonagiri V."/>
            <person name="Zhang X."/>
            <person name="Suruliraj S."/>
            <person name="Warren W."/>
            <person name="Chinwalla A."/>
            <person name="Mardis E.R."/>
            <person name="Wilson R.K."/>
        </authorList>
    </citation>
    <scope>NUCLEOTIDE SEQUENCE [LARGE SCALE GENOMIC DNA]</scope>
    <source>
        <strain evidence="1 2">F0432</strain>
    </source>
</reference>
<name>G9ZG21_9GAMM</name>